<dbReference type="InterPro" id="IPR004843">
    <property type="entry name" value="Calcineurin-like_PHP"/>
</dbReference>
<dbReference type="Gene3D" id="3.60.21.10">
    <property type="match status" value="1"/>
</dbReference>
<accession>H5SU04</accession>
<dbReference type="CDD" id="cd00144">
    <property type="entry name" value="MPP_PPP_family"/>
    <property type="match status" value="1"/>
</dbReference>
<gene>
    <name evidence="2" type="ORF">HGMM_OP4C640</name>
</gene>
<evidence type="ECO:0000259" key="1">
    <source>
        <dbReference type="SMART" id="SM00156"/>
    </source>
</evidence>
<dbReference type="EMBL" id="AP011803">
    <property type="protein sequence ID" value="BAL60004.1"/>
    <property type="molecule type" value="Genomic_DNA"/>
</dbReference>
<evidence type="ECO:0000313" key="2">
    <source>
        <dbReference type="EMBL" id="BAL60004.1"/>
    </source>
</evidence>
<name>H5SU04_ACEAU</name>
<reference evidence="2" key="1">
    <citation type="journal article" date="2005" name="Environ. Microbiol.">
        <title>Genetic and functional properties of uncultivated thermophilic crenarchaeotes from a subsurface gold mine as revealed by analysis of genome fragments.</title>
        <authorList>
            <person name="Nunoura T."/>
            <person name="Hirayama H."/>
            <person name="Takami H."/>
            <person name="Oida H."/>
            <person name="Nishi S."/>
            <person name="Shimamura S."/>
            <person name="Suzuki Y."/>
            <person name="Inagaki F."/>
            <person name="Takai K."/>
            <person name="Nealson K.H."/>
            <person name="Horikoshi K."/>
        </authorList>
    </citation>
    <scope>NUCLEOTIDE SEQUENCE</scope>
</reference>
<dbReference type="PANTHER" id="PTHR11668">
    <property type="entry name" value="SERINE/THREONINE PROTEIN PHOSPHATASE"/>
    <property type="match status" value="1"/>
</dbReference>
<dbReference type="GO" id="GO:0016787">
    <property type="term" value="F:hydrolase activity"/>
    <property type="evidence" value="ECO:0007669"/>
    <property type="project" value="InterPro"/>
</dbReference>
<organism evidence="2">
    <name type="scientific">Acetithermum autotrophicum</name>
    <dbReference type="NCBI Taxonomy" id="1446466"/>
    <lineage>
        <taxon>Bacteria</taxon>
        <taxon>Candidatus Bipolaricaulota</taxon>
        <taxon>Candidatus Acetithermum</taxon>
    </lineage>
</organism>
<dbReference type="PRINTS" id="PR00114">
    <property type="entry name" value="STPHPHTASE"/>
</dbReference>
<dbReference type="PANTHER" id="PTHR11668:SF496">
    <property type="entry name" value="SERINE_THREONINE-PROTEIN PHOSPHATASE"/>
    <property type="match status" value="1"/>
</dbReference>
<dbReference type="SUPFAM" id="SSF56300">
    <property type="entry name" value="Metallo-dependent phosphatases"/>
    <property type="match status" value="1"/>
</dbReference>
<dbReference type="SMART" id="SM00156">
    <property type="entry name" value="PP2Ac"/>
    <property type="match status" value="1"/>
</dbReference>
<dbReference type="InterPro" id="IPR050341">
    <property type="entry name" value="PP1_catalytic_subunit"/>
</dbReference>
<protein>
    <submittedName>
        <fullName evidence="2">Serine/threonine phosphatase type 1</fullName>
    </submittedName>
</protein>
<dbReference type="InterPro" id="IPR006186">
    <property type="entry name" value="Ser/Thr-sp_prot-phosphatase"/>
</dbReference>
<sequence>MNERELLEAVSQVCMRQGRLIELAAPGRAVFVGDTHGDYEASQTVIERYLDDETTLVFLGDYVDRGPQSLDNILFLLEQKLQHPDALFLLQGNHEGWKYAEFSPADFWYGLDEERRNDFAETLALLPFVVSTSNGVLATHAGLPDVHALSEIEQIEPGSAQWHAITWGDWQEVPGYYLGDWGSRPQYGEAYFREIMRRLDKKILVRGHQPHAPRYLFGKRCLTLFTSSAYPVPRTVAILDLAESIQKADQLTLEMI</sequence>
<reference evidence="2" key="2">
    <citation type="journal article" date="2012" name="PLoS ONE">
        <title>A Deeply Branching Thermophilic Bacterium with an Ancient Acetyl-CoA Pathway Dominates a Subsurface Ecosystem.</title>
        <authorList>
            <person name="Takami H."/>
            <person name="Noguchi H."/>
            <person name="Takaki Y."/>
            <person name="Uchiyama I."/>
            <person name="Toyoda A."/>
            <person name="Nishi S."/>
            <person name="Chee G.-J."/>
            <person name="Arai W."/>
            <person name="Nunoura T."/>
            <person name="Itoh T."/>
            <person name="Hattori M."/>
            <person name="Takai K."/>
        </authorList>
    </citation>
    <scope>NUCLEOTIDE SEQUENCE</scope>
</reference>
<proteinExistence type="predicted"/>
<feature type="domain" description="Serine/threonine specific protein phosphatases" evidence="1">
    <location>
        <begin position="1"/>
        <end position="255"/>
    </location>
</feature>
<dbReference type="AlphaFoldDB" id="H5SU04"/>
<dbReference type="InterPro" id="IPR029052">
    <property type="entry name" value="Metallo-depent_PP-like"/>
</dbReference>
<dbReference type="Pfam" id="PF00149">
    <property type="entry name" value="Metallophos"/>
    <property type="match status" value="1"/>
</dbReference>